<keyword evidence="5" id="KW-0788">Thiol protease</keyword>
<gene>
    <name evidence="6" type="primary">MED17_1</name>
    <name evidence="6" type="ORF">Ciccas_005024</name>
</gene>
<dbReference type="PRINTS" id="PR00706">
    <property type="entry name" value="PYROGLUPTASE"/>
</dbReference>
<dbReference type="EMBL" id="JBJKFK010000559">
    <property type="protein sequence ID" value="KAL3316322.1"/>
    <property type="molecule type" value="Genomic_DNA"/>
</dbReference>
<dbReference type="AlphaFoldDB" id="A0ABD2Q9V7"/>
<dbReference type="GO" id="GO:0008234">
    <property type="term" value="F:cysteine-type peptidase activity"/>
    <property type="evidence" value="ECO:0007669"/>
    <property type="project" value="UniProtKB-KW"/>
</dbReference>
<keyword evidence="7" id="KW-1185">Reference proteome</keyword>
<dbReference type="PANTHER" id="PTHR23402:SF1">
    <property type="entry name" value="PYROGLUTAMYL-PEPTIDASE I"/>
    <property type="match status" value="1"/>
</dbReference>
<dbReference type="Pfam" id="PF01470">
    <property type="entry name" value="Peptidase_C15"/>
    <property type="match status" value="1"/>
</dbReference>
<keyword evidence="2" id="KW-0963">Cytoplasm</keyword>
<dbReference type="SUPFAM" id="SSF53182">
    <property type="entry name" value="Pyrrolidone carboxyl peptidase (pyroglutamate aminopeptidase)"/>
    <property type="match status" value="1"/>
</dbReference>
<dbReference type="InterPro" id="IPR036440">
    <property type="entry name" value="Peptidase_C15-like_sf"/>
</dbReference>
<reference evidence="6 7" key="1">
    <citation type="submission" date="2024-11" db="EMBL/GenBank/DDBJ databases">
        <title>Adaptive evolution of stress response genes in parasites aligns with host niche diversity.</title>
        <authorList>
            <person name="Hahn C."/>
            <person name="Resl P."/>
        </authorList>
    </citation>
    <scope>NUCLEOTIDE SEQUENCE [LARGE SCALE GENOMIC DNA]</scope>
    <source>
        <strain evidence="6">EGGRZ-B1_66</strain>
        <tissue evidence="6">Body</tissue>
    </source>
</reference>
<evidence type="ECO:0000313" key="7">
    <source>
        <dbReference type="Proteomes" id="UP001626550"/>
    </source>
</evidence>
<accession>A0ABD2Q9V7</accession>
<proteinExistence type="inferred from homology"/>
<keyword evidence="4" id="KW-0378">Hydrolase</keyword>
<dbReference type="Gene3D" id="3.40.630.20">
    <property type="entry name" value="Peptidase C15, pyroglutamyl peptidase I-like"/>
    <property type="match status" value="1"/>
</dbReference>
<evidence type="ECO:0000256" key="1">
    <source>
        <dbReference type="ARBA" id="ARBA00006641"/>
    </source>
</evidence>
<comment type="similarity">
    <text evidence="1">Belongs to the peptidase C15 family.</text>
</comment>
<evidence type="ECO:0000256" key="2">
    <source>
        <dbReference type="ARBA" id="ARBA00022490"/>
    </source>
</evidence>
<keyword evidence="3" id="KW-0645">Protease</keyword>
<organism evidence="6 7">
    <name type="scientific">Cichlidogyrus casuarinus</name>
    <dbReference type="NCBI Taxonomy" id="1844966"/>
    <lineage>
        <taxon>Eukaryota</taxon>
        <taxon>Metazoa</taxon>
        <taxon>Spiralia</taxon>
        <taxon>Lophotrochozoa</taxon>
        <taxon>Platyhelminthes</taxon>
        <taxon>Monogenea</taxon>
        <taxon>Monopisthocotylea</taxon>
        <taxon>Dactylogyridea</taxon>
        <taxon>Ancyrocephalidae</taxon>
        <taxon>Cichlidogyrus</taxon>
    </lineage>
</organism>
<sequence>METTLGMGATMLGKFVSACRHYCLRENVATVLREFARLSPFCLTVQWNSFNSAFCTSARLQIFYRGYETYKVRICVTVETEKVHLHLANPPRKISLAVEQLHVFLYEQIMHAQLYFLQMICQNLLGWQALTCNSYAGQLAHSSDPYGVFLIVSPNAKYSVLFKVTDAGVVSCFVADLVACFGVDTKVVLTGFGPFKDFDVNPSSKLVELFPSDFRSGCQVIKYMQVPVTYADSEKVAKEIRIKHDPDLVIHLGLNNRLGCDECALELGAYVDGYNSPDCNEECIPDEVCLPGYKPGSQIETKLDLKKVVDHLSPTSKLLLSHDPGSYICSYIYAKFVDFNSVTNSQKVFGF</sequence>
<dbReference type="GO" id="GO:0006508">
    <property type="term" value="P:proteolysis"/>
    <property type="evidence" value="ECO:0007669"/>
    <property type="project" value="UniProtKB-KW"/>
</dbReference>
<evidence type="ECO:0000256" key="4">
    <source>
        <dbReference type="ARBA" id="ARBA00022801"/>
    </source>
</evidence>
<evidence type="ECO:0000313" key="6">
    <source>
        <dbReference type="EMBL" id="KAL3316322.1"/>
    </source>
</evidence>
<dbReference type="PANTHER" id="PTHR23402">
    <property type="entry name" value="PROTEASE FAMILY C15 PYROGLUTAMYL-PEPTIDASE I-RELATED"/>
    <property type="match status" value="1"/>
</dbReference>
<comment type="caution">
    <text evidence="6">The sequence shown here is derived from an EMBL/GenBank/DDBJ whole genome shotgun (WGS) entry which is preliminary data.</text>
</comment>
<evidence type="ECO:0000256" key="5">
    <source>
        <dbReference type="ARBA" id="ARBA00022807"/>
    </source>
</evidence>
<name>A0ABD2Q9V7_9PLAT</name>
<evidence type="ECO:0000256" key="3">
    <source>
        <dbReference type="ARBA" id="ARBA00022670"/>
    </source>
</evidence>
<dbReference type="InterPro" id="IPR016125">
    <property type="entry name" value="Peptidase_C15-like"/>
</dbReference>
<protein>
    <submittedName>
        <fullName evidence="6">Mediator of RNA polymerase II transcription subunit 17</fullName>
    </submittedName>
</protein>
<dbReference type="Proteomes" id="UP001626550">
    <property type="component" value="Unassembled WGS sequence"/>
</dbReference>
<dbReference type="InterPro" id="IPR000816">
    <property type="entry name" value="Peptidase_C15"/>
</dbReference>